<reference evidence="2 3" key="1">
    <citation type="journal article" date="2014" name="Appl. Environ. Microbiol.">
        <title>Insights into the Microbial Degradation of Rubber and Gutta-Percha by Analysis of the Complete Genome of Nocardia nova SH22a.</title>
        <authorList>
            <person name="Luo Q."/>
            <person name="Hiessl S."/>
            <person name="Poehlein A."/>
            <person name="Daniel R."/>
            <person name="Steinbuchel A."/>
        </authorList>
    </citation>
    <scope>NUCLEOTIDE SEQUENCE [LARGE SCALE GENOMIC DNA]</scope>
    <source>
        <strain evidence="2">SH22a</strain>
    </source>
</reference>
<feature type="compositionally biased region" description="Basic and acidic residues" evidence="1">
    <location>
        <begin position="32"/>
        <end position="46"/>
    </location>
</feature>
<evidence type="ECO:0000256" key="1">
    <source>
        <dbReference type="SAM" id="MobiDB-lite"/>
    </source>
</evidence>
<feature type="compositionally biased region" description="Low complexity" evidence="1">
    <location>
        <begin position="256"/>
        <end position="269"/>
    </location>
</feature>
<feature type="compositionally biased region" description="Basic residues" evidence="1">
    <location>
        <begin position="311"/>
        <end position="323"/>
    </location>
</feature>
<dbReference type="HOGENOM" id="CLU_815942_0_0_11"/>
<dbReference type="Proteomes" id="UP000019150">
    <property type="component" value="Chromosome"/>
</dbReference>
<organism evidence="2 3">
    <name type="scientific">Nocardia nova SH22a</name>
    <dbReference type="NCBI Taxonomy" id="1415166"/>
    <lineage>
        <taxon>Bacteria</taxon>
        <taxon>Bacillati</taxon>
        <taxon>Actinomycetota</taxon>
        <taxon>Actinomycetes</taxon>
        <taxon>Mycobacteriales</taxon>
        <taxon>Nocardiaceae</taxon>
        <taxon>Nocardia</taxon>
    </lineage>
</organism>
<feature type="compositionally biased region" description="Basic and acidic residues" evidence="1">
    <location>
        <begin position="1"/>
        <end position="11"/>
    </location>
</feature>
<dbReference type="EMBL" id="CP006850">
    <property type="protein sequence ID" value="AHH20371.1"/>
    <property type="molecule type" value="Genomic_DNA"/>
</dbReference>
<feature type="compositionally biased region" description="Basic residues" evidence="1">
    <location>
        <begin position="205"/>
        <end position="219"/>
    </location>
</feature>
<dbReference type="AlphaFoldDB" id="W5TT57"/>
<feature type="region of interest" description="Disordered" evidence="1">
    <location>
        <begin position="1"/>
        <end position="46"/>
    </location>
</feature>
<evidence type="ECO:0000313" key="3">
    <source>
        <dbReference type="Proteomes" id="UP000019150"/>
    </source>
</evidence>
<keyword evidence="3" id="KW-1185">Reference proteome</keyword>
<feature type="compositionally biased region" description="Basic and acidic residues" evidence="1">
    <location>
        <begin position="176"/>
        <end position="204"/>
    </location>
</feature>
<dbReference type="KEGG" id="nno:NONO_c55910"/>
<feature type="region of interest" description="Disordered" evidence="1">
    <location>
        <begin position="147"/>
        <end position="340"/>
    </location>
</feature>
<proteinExistence type="predicted"/>
<dbReference type="STRING" id="1415166.NONO_c55910"/>
<name>W5TT57_9NOCA</name>
<gene>
    <name evidence="2" type="ORF">NONO_c55910</name>
</gene>
<accession>W5TT57</accession>
<evidence type="ECO:0000313" key="2">
    <source>
        <dbReference type="EMBL" id="AHH20371.1"/>
    </source>
</evidence>
<protein>
    <submittedName>
        <fullName evidence="2">Uncharacterized protein</fullName>
    </submittedName>
</protein>
<sequence>MDARPDPEEKPCAMSRFASRSRSTRFSGRLPDGGRHSKQVVERGPRRADHAIRVSTVARSFRRSPPPRQLHRLGTDHPAAAERVLFTCSQVVHTRRYRSFHVRRLRRGWSYALVTGISDDVADRGGELGSGTGAGHPGQRLRLAAAATAAGRTRFRPARARLAARTSRGRSGGRGGPERPGRRCRDRGLRRSGRREAGGVDRSRGRTAYHLRAGPRRCAGRPESPARHTAGHADAGTSGMPGGVSALGTTAGARLSGPAGSAPAESGAAQTRSATVRSGIRTLRSWRLPSPTDPASTPGSLPRSGRDANIRKWRPRRPGHRARCGCSDADRASPGRLHRG</sequence>
<feature type="compositionally biased region" description="Low complexity" evidence="1">
    <location>
        <begin position="15"/>
        <end position="29"/>
    </location>
</feature>